<feature type="compositionally biased region" description="Acidic residues" evidence="2">
    <location>
        <begin position="389"/>
        <end position="415"/>
    </location>
</feature>
<name>A0A2G8KS09_STIJA</name>
<dbReference type="SUPFAM" id="SSF47473">
    <property type="entry name" value="EF-hand"/>
    <property type="match status" value="1"/>
</dbReference>
<dbReference type="CDD" id="cd00051">
    <property type="entry name" value="EFh"/>
    <property type="match status" value="1"/>
</dbReference>
<feature type="region of interest" description="Disordered" evidence="2">
    <location>
        <begin position="144"/>
        <end position="174"/>
    </location>
</feature>
<dbReference type="GO" id="GO:0005509">
    <property type="term" value="F:calcium ion binding"/>
    <property type="evidence" value="ECO:0007669"/>
    <property type="project" value="InterPro"/>
</dbReference>
<dbReference type="EMBL" id="MRZV01000406">
    <property type="protein sequence ID" value="PIK50745.1"/>
    <property type="molecule type" value="Genomic_DNA"/>
</dbReference>
<feature type="region of interest" description="Disordered" evidence="2">
    <location>
        <begin position="548"/>
        <end position="613"/>
    </location>
</feature>
<reference evidence="4 5" key="1">
    <citation type="journal article" date="2017" name="PLoS Biol.">
        <title>The sea cucumber genome provides insights into morphological evolution and visceral regeneration.</title>
        <authorList>
            <person name="Zhang X."/>
            <person name="Sun L."/>
            <person name="Yuan J."/>
            <person name="Sun Y."/>
            <person name="Gao Y."/>
            <person name="Zhang L."/>
            <person name="Li S."/>
            <person name="Dai H."/>
            <person name="Hamel J.F."/>
            <person name="Liu C."/>
            <person name="Yu Y."/>
            <person name="Liu S."/>
            <person name="Lin W."/>
            <person name="Guo K."/>
            <person name="Jin S."/>
            <person name="Xu P."/>
            <person name="Storey K.B."/>
            <person name="Huan P."/>
            <person name="Zhang T."/>
            <person name="Zhou Y."/>
            <person name="Zhang J."/>
            <person name="Lin C."/>
            <person name="Li X."/>
            <person name="Xing L."/>
            <person name="Huo D."/>
            <person name="Sun M."/>
            <person name="Wang L."/>
            <person name="Mercier A."/>
            <person name="Li F."/>
            <person name="Yang H."/>
            <person name="Xiang J."/>
        </authorList>
    </citation>
    <scope>NUCLEOTIDE SEQUENCE [LARGE SCALE GENOMIC DNA]</scope>
    <source>
        <strain evidence="4">Shaxun</strain>
        <tissue evidence="4">Muscle</tissue>
    </source>
</reference>
<feature type="region of interest" description="Disordered" evidence="2">
    <location>
        <begin position="522"/>
        <end position="541"/>
    </location>
</feature>
<dbReference type="STRING" id="307972.A0A2G8KS09"/>
<protein>
    <recommendedName>
        <fullName evidence="3">EF-hand domain-containing protein</fullName>
    </recommendedName>
</protein>
<feature type="compositionally biased region" description="Basic and acidic residues" evidence="2">
    <location>
        <begin position="576"/>
        <end position="598"/>
    </location>
</feature>
<feature type="compositionally biased region" description="Basic and acidic residues" evidence="2">
    <location>
        <begin position="212"/>
        <end position="243"/>
    </location>
</feature>
<dbReference type="InterPro" id="IPR002048">
    <property type="entry name" value="EF_hand_dom"/>
</dbReference>
<comment type="caution">
    <text evidence="4">The sequence shown here is derived from an EMBL/GenBank/DDBJ whole genome shotgun (WGS) entry which is preliminary data.</text>
</comment>
<dbReference type="PROSITE" id="PS00018">
    <property type="entry name" value="EF_HAND_1"/>
    <property type="match status" value="2"/>
</dbReference>
<organism evidence="4 5">
    <name type="scientific">Stichopus japonicus</name>
    <name type="common">Sea cucumber</name>
    <dbReference type="NCBI Taxonomy" id="307972"/>
    <lineage>
        <taxon>Eukaryota</taxon>
        <taxon>Metazoa</taxon>
        <taxon>Echinodermata</taxon>
        <taxon>Eleutherozoa</taxon>
        <taxon>Echinozoa</taxon>
        <taxon>Holothuroidea</taxon>
        <taxon>Aspidochirotacea</taxon>
        <taxon>Aspidochirotida</taxon>
        <taxon>Stichopodidae</taxon>
        <taxon>Apostichopus</taxon>
    </lineage>
</organism>
<evidence type="ECO:0000313" key="5">
    <source>
        <dbReference type="Proteomes" id="UP000230750"/>
    </source>
</evidence>
<evidence type="ECO:0000256" key="2">
    <source>
        <dbReference type="SAM" id="MobiDB-lite"/>
    </source>
</evidence>
<sequence length="712" mass="79359">MRKGVSSSPGMLGRLCLSVPSIDTLDRPESCSHSLWATALLFSVSRGLDIKPRSVQEMVNLEYSCCEETGVRMTGGGQSEQVRRFKEEQKSLDHTRHLKRVSEVATYQHRVDRMYYMCGSRLPIQERYDVDNEELEKLRAFSLARSQSRATSGGGRSSHNRHGYGGGSFTSGNVQADPDLTLDLLSGTVSRSAYLDHNRKEIGDNQDDEKTENEKTENETVAFSKEDDLSNLRIDGRGTKQDEDTLTGGGGEKSSQEENVRNSHVNMLGAQEHINDSHEDIQNLGVSSTVPSAGGDTGTANVKNTFVTQEKLDENEEMDSIVAKDNHENLNVEVPLDGGGISDGGRKTPGGDVTSEINNQGGGSDASKDGTDVKDGEELKGEDGKEVGDEILGEEAEDEEANDEEDAEEESEEILLTDRTGDSVTEEGPSESELTEKMKLNHQEVGYGIVLDSTPFHASKKQIYDNTTFENPALKQFEDLATLSKDIPDPGSTSGLLPPDFTPRTDDQSSYISDTSDALISKMEDDLQSKDRLSDNLSRVGHLEDSRLDQDLLGEDNDDEGTKDWDNGVFGEVLNDEERKQKEQMVEKRRKEKAEARERQKKMKKETTGEEKTADVIPRKLNLTDVYSFITARQRMIFQKKFQDLDVDRNGKISLKELSQRMHEWVDKKEIKELMKVFDLNSDKTIDEREFVTVAALNDQLLGRKLNPRGHP</sequence>
<dbReference type="SMART" id="SM00054">
    <property type="entry name" value="EFh"/>
    <property type="match status" value="2"/>
</dbReference>
<feature type="domain" description="EF-hand" evidence="3">
    <location>
        <begin position="633"/>
        <end position="668"/>
    </location>
</feature>
<dbReference type="InterPro" id="IPR011992">
    <property type="entry name" value="EF-hand-dom_pair"/>
</dbReference>
<dbReference type="Pfam" id="PF13499">
    <property type="entry name" value="EF-hand_7"/>
    <property type="match status" value="1"/>
</dbReference>
<evidence type="ECO:0000259" key="3">
    <source>
        <dbReference type="PROSITE" id="PS50222"/>
    </source>
</evidence>
<dbReference type="Proteomes" id="UP000230750">
    <property type="component" value="Unassembled WGS sequence"/>
</dbReference>
<feature type="region of interest" description="Disordered" evidence="2">
    <location>
        <begin position="196"/>
        <end position="259"/>
    </location>
</feature>
<dbReference type="Gene3D" id="1.10.238.10">
    <property type="entry name" value="EF-hand"/>
    <property type="match status" value="1"/>
</dbReference>
<keyword evidence="5" id="KW-1185">Reference proteome</keyword>
<feature type="region of interest" description="Disordered" evidence="2">
    <location>
        <begin position="324"/>
        <end position="440"/>
    </location>
</feature>
<evidence type="ECO:0000256" key="1">
    <source>
        <dbReference type="ARBA" id="ARBA00022837"/>
    </source>
</evidence>
<feature type="compositionally biased region" description="Basic and acidic residues" evidence="2">
    <location>
        <begin position="366"/>
        <end position="388"/>
    </location>
</feature>
<dbReference type="InterPro" id="IPR018247">
    <property type="entry name" value="EF_Hand_1_Ca_BS"/>
</dbReference>
<feature type="domain" description="EF-hand" evidence="3">
    <location>
        <begin position="669"/>
        <end position="701"/>
    </location>
</feature>
<dbReference type="PANTHER" id="PTHR35538:SF4">
    <property type="entry name" value="EF-HAND DOMAIN-CONTAINING PROTEIN"/>
    <property type="match status" value="1"/>
</dbReference>
<dbReference type="PANTHER" id="PTHR35538">
    <property type="entry name" value="LIG_CHAN-GLU_BD DOMAIN-CONTAINING PROTEIN"/>
    <property type="match status" value="1"/>
</dbReference>
<feature type="region of interest" description="Disordered" evidence="2">
    <location>
        <begin position="480"/>
        <end position="517"/>
    </location>
</feature>
<feature type="compositionally biased region" description="Polar residues" evidence="2">
    <location>
        <begin position="508"/>
        <end position="517"/>
    </location>
</feature>
<dbReference type="AlphaFoldDB" id="A0A2G8KS09"/>
<accession>A0A2G8KS09</accession>
<dbReference type="PROSITE" id="PS50222">
    <property type="entry name" value="EF_HAND_2"/>
    <property type="match status" value="2"/>
</dbReference>
<dbReference type="OrthoDB" id="10072401at2759"/>
<proteinExistence type="predicted"/>
<evidence type="ECO:0000313" key="4">
    <source>
        <dbReference type="EMBL" id="PIK50745.1"/>
    </source>
</evidence>
<feature type="compositionally biased region" description="Basic and acidic residues" evidence="2">
    <location>
        <begin position="522"/>
        <end position="534"/>
    </location>
</feature>
<keyword evidence="1" id="KW-0106">Calcium</keyword>
<gene>
    <name evidence="4" type="ORF">BSL78_12384</name>
</gene>